<name>A0A6N6VT59_9BACT</name>
<evidence type="ECO:0000256" key="11">
    <source>
        <dbReference type="ARBA" id="ARBA00022692"/>
    </source>
</evidence>
<dbReference type="EC" id="2.4.1.83" evidence="8"/>
<dbReference type="GO" id="GO:0000271">
    <property type="term" value="P:polysaccharide biosynthetic process"/>
    <property type="evidence" value="ECO:0007669"/>
    <property type="project" value="InterPro"/>
</dbReference>
<gene>
    <name evidence="25" type="ORF">GCL60_04450</name>
</gene>
<keyword evidence="10 25" id="KW-0808">Transferase</keyword>
<comment type="function">
    <text evidence="17">Transfers mannose from GDP-mannose to dolichol monophosphate to form dolichol phosphate mannose (Dol-P-Man) which is the mannosyl donor in pathways leading to N-glycosylation, glycosyl phosphatidylinositol membrane anchoring, and O-mannosylation of proteins.</text>
</comment>
<comment type="cofactor">
    <cofactor evidence="3">
        <name>Mg(2+)</name>
        <dbReference type="ChEBI" id="CHEBI:18420"/>
    </cofactor>
</comment>
<keyword evidence="26" id="KW-1185">Reference proteome</keyword>
<comment type="subcellular location">
    <subcellularLocation>
        <location evidence="5">Endomembrane system</location>
    </subcellularLocation>
    <subcellularLocation>
        <location evidence="4">Membrane</location>
        <topology evidence="4">Multi-pass membrane protein</topology>
    </subcellularLocation>
</comment>
<feature type="transmembrane region" description="Helical" evidence="22">
    <location>
        <begin position="238"/>
        <end position="260"/>
    </location>
</feature>
<evidence type="ECO:0000256" key="5">
    <source>
        <dbReference type="ARBA" id="ARBA00004308"/>
    </source>
</evidence>
<dbReference type="PANTHER" id="PTHR43398:SF1">
    <property type="entry name" value="DOLICHOL-PHOSPHATE MANNOSYLTRANSFERASE SUBUNIT 1"/>
    <property type="match status" value="1"/>
</dbReference>
<feature type="domain" description="Glycosyltransferase 2-like" evidence="23">
    <location>
        <begin position="4"/>
        <end position="168"/>
    </location>
</feature>
<evidence type="ECO:0000313" key="25">
    <source>
        <dbReference type="EMBL" id="KAB8039510.1"/>
    </source>
</evidence>
<feature type="transmembrane region" description="Helical" evidence="22">
    <location>
        <begin position="303"/>
        <end position="325"/>
    </location>
</feature>
<comment type="pathway">
    <text evidence="6">Protein modification; protein glycosylation.</text>
</comment>
<dbReference type="PANTHER" id="PTHR43398">
    <property type="entry name" value="DOLICHOL-PHOSPHATE MANNOSYLTRANSFERASE SUBUNIT 1"/>
    <property type="match status" value="1"/>
</dbReference>
<dbReference type="RefSeq" id="WP_153418735.1">
    <property type="nucleotide sequence ID" value="NZ_WFLM01000002.1"/>
</dbReference>
<evidence type="ECO:0000256" key="13">
    <source>
        <dbReference type="ARBA" id="ARBA00022842"/>
    </source>
</evidence>
<dbReference type="CDD" id="cd06442">
    <property type="entry name" value="DPM1_like"/>
    <property type="match status" value="1"/>
</dbReference>
<comment type="similarity">
    <text evidence="7">Belongs to the glycosyltransferase 2 family.</text>
</comment>
<dbReference type="OrthoDB" id="5290776at2"/>
<keyword evidence="13" id="KW-0460">Magnesium</keyword>
<evidence type="ECO:0000256" key="14">
    <source>
        <dbReference type="ARBA" id="ARBA00022989"/>
    </source>
</evidence>
<keyword evidence="15 22" id="KW-0472">Membrane</keyword>
<dbReference type="GO" id="GO:0035269">
    <property type="term" value="P:protein O-linked glycosylation via mannose"/>
    <property type="evidence" value="ECO:0007669"/>
    <property type="project" value="TreeGrafter"/>
</dbReference>
<comment type="cofactor">
    <cofactor evidence="1">
        <name>Ca(2+)</name>
        <dbReference type="ChEBI" id="CHEBI:29108"/>
    </cofactor>
</comment>
<reference evidence="25 26" key="1">
    <citation type="submission" date="2019-10" db="EMBL/GenBank/DDBJ databases">
        <title>New species of Slilvanegrellaceae.</title>
        <authorList>
            <person name="Pitt A."/>
            <person name="Hahn M.W."/>
        </authorList>
    </citation>
    <scope>NUCLEOTIDE SEQUENCE [LARGE SCALE GENOMIC DNA]</scope>
    <source>
        <strain evidence="25 26">SP-Ram-0.45-NSY-1</strain>
    </source>
</reference>
<dbReference type="EMBL" id="WFLM01000002">
    <property type="protein sequence ID" value="KAB8039510.1"/>
    <property type="molecule type" value="Genomic_DNA"/>
</dbReference>
<evidence type="ECO:0000256" key="6">
    <source>
        <dbReference type="ARBA" id="ARBA00004922"/>
    </source>
</evidence>
<feature type="domain" description="GtrA/DPMS transmembrane" evidence="24">
    <location>
        <begin position="237"/>
        <end position="355"/>
    </location>
</feature>
<proteinExistence type="inferred from homology"/>
<evidence type="ECO:0000256" key="16">
    <source>
        <dbReference type="ARBA" id="ARBA00023211"/>
    </source>
</evidence>
<accession>A0A6N6VT59</accession>
<evidence type="ECO:0000256" key="3">
    <source>
        <dbReference type="ARBA" id="ARBA00001946"/>
    </source>
</evidence>
<dbReference type="GO" id="GO:0006506">
    <property type="term" value="P:GPI anchor biosynthetic process"/>
    <property type="evidence" value="ECO:0007669"/>
    <property type="project" value="TreeGrafter"/>
</dbReference>
<evidence type="ECO:0000256" key="21">
    <source>
        <dbReference type="ARBA" id="ARBA00083744"/>
    </source>
</evidence>
<evidence type="ECO:0000256" key="19">
    <source>
        <dbReference type="ARBA" id="ARBA00082336"/>
    </source>
</evidence>
<dbReference type="Pfam" id="PF04138">
    <property type="entry name" value="GtrA_DPMS_TM"/>
    <property type="match status" value="1"/>
</dbReference>
<evidence type="ECO:0000259" key="24">
    <source>
        <dbReference type="Pfam" id="PF04138"/>
    </source>
</evidence>
<evidence type="ECO:0000256" key="10">
    <source>
        <dbReference type="ARBA" id="ARBA00022679"/>
    </source>
</evidence>
<dbReference type="InterPro" id="IPR007267">
    <property type="entry name" value="GtrA_DPMS_TM"/>
</dbReference>
<keyword evidence="11 22" id="KW-0812">Transmembrane</keyword>
<dbReference type="InterPro" id="IPR029044">
    <property type="entry name" value="Nucleotide-diphossugar_trans"/>
</dbReference>
<sequence length="362" mass="40867">MLLSLIIPTYNESKNIPILIERIAQTLSNISKEVIIVDDNSPDKTWEIARTLSNEYPWLRVIRRMSDRGLSSAVLAGFEISEGDVLAVMDSDLQHDEKALLSFITAFEKGADIVVGSRKVAGGGIEDWSPFRKFVSWSATLLAKIALTKSVSDPMSGFFGIKRKIYETYKHEINPRGFKILLEFLARAKNTQIEEVGYTFRGRIHGESKLSSKVIFDYIFALYELSIGKYLPTQFIKYGIIGFSGLIIATAIIFICQHFTNLSKSYSIALSIEISIITNFYLNNYWTFKNFKLKGLWKIIRGLATFHAICLGGALINQAIALKMLTYGMDVYLSNAFGYFIAAIWNYIINVNITWKGKPEHG</sequence>
<keyword evidence="12" id="KW-0479">Metal-binding</keyword>
<dbReference type="Proteomes" id="UP000437748">
    <property type="component" value="Unassembled WGS sequence"/>
</dbReference>
<dbReference type="AlphaFoldDB" id="A0A6N6VT59"/>
<evidence type="ECO:0000259" key="23">
    <source>
        <dbReference type="Pfam" id="PF00535"/>
    </source>
</evidence>
<dbReference type="GO" id="GO:0046872">
    <property type="term" value="F:metal ion binding"/>
    <property type="evidence" value="ECO:0007669"/>
    <property type="project" value="UniProtKB-KW"/>
</dbReference>
<dbReference type="InterPro" id="IPR001173">
    <property type="entry name" value="Glyco_trans_2-like"/>
</dbReference>
<dbReference type="GO" id="GO:0012505">
    <property type="term" value="C:endomembrane system"/>
    <property type="evidence" value="ECO:0007669"/>
    <property type="project" value="UniProtKB-SubCell"/>
</dbReference>
<comment type="caution">
    <text evidence="25">The sequence shown here is derived from an EMBL/GenBank/DDBJ whole genome shotgun (WGS) entry which is preliminary data.</text>
</comment>
<evidence type="ECO:0000256" key="15">
    <source>
        <dbReference type="ARBA" id="ARBA00023136"/>
    </source>
</evidence>
<dbReference type="GO" id="GO:0006488">
    <property type="term" value="P:dolichol-linked oligosaccharide biosynthetic process"/>
    <property type="evidence" value="ECO:0007669"/>
    <property type="project" value="TreeGrafter"/>
</dbReference>
<evidence type="ECO:0000256" key="4">
    <source>
        <dbReference type="ARBA" id="ARBA00004141"/>
    </source>
</evidence>
<evidence type="ECO:0000256" key="2">
    <source>
        <dbReference type="ARBA" id="ARBA00001936"/>
    </source>
</evidence>
<feature type="transmembrane region" description="Helical" evidence="22">
    <location>
        <begin position="266"/>
        <end position="282"/>
    </location>
</feature>
<keyword evidence="16" id="KW-0464">Manganese</keyword>
<evidence type="ECO:0000256" key="20">
    <source>
        <dbReference type="ARBA" id="ARBA00082614"/>
    </source>
</evidence>
<dbReference type="InterPro" id="IPR039528">
    <property type="entry name" value="DPM1-like"/>
</dbReference>
<evidence type="ECO:0000256" key="18">
    <source>
        <dbReference type="ARBA" id="ARBA00074878"/>
    </source>
</evidence>
<dbReference type="Gene3D" id="3.90.550.10">
    <property type="entry name" value="Spore Coat Polysaccharide Biosynthesis Protein SpsA, Chain A"/>
    <property type="match status" value="1"/>
</dbReference>
<evidence type="ECO:0000256" key="22">
    <source>
        <dbReference type="SAM" id="Phobius"/>
    </source>
</evidence>
<dbReference type="GO" id="GO:0016020">
    <property type="term" value="C:membrane"/>
    <property type="evidence" value="ECO:0007669"/>
    <property type="project" value="UniProtKB-SubCell"/>
</dbReference>
<keyword evidence="14 22" id="KW-1133">Transmembrane helix</keyword>
<dbReference type="GO" id="GO:0004582">
    <property type="term" value="F:dolichyl-phosphate beta-D-mannosyltransferase activity"/>
    <property type="evidence" value="ECO:0007669"/>
    <property type="project" value="UniProtKB-EC"/>
</dbReference>
<evidence type="ECO:0000256" key="17">
    <source>
        <dbReference type="ARBA" id="ARBA00053724"/>
    </source>
</evidence>
<evidence type="ECO:0000256" key="12">
    <source>
        <dbReference type="ARBA" id="ARBA00022723"/>
    </source>
</evidence>
<evidence type="ECO:0000313" key="26">
    <source>
        <dbReference type="Proteomes" id="UP000437748"/>
    </source>
</evidence>
<protein>
    <recommendedName>
        <fullName evidence="18">Dolichol-phosphate mannosyltransferase</fullName>
        <ecNumber evidence="8">2.4.1.83</ecNumber>
    </recommendedName>
    <alternativeName>
        <fullName evidence="20">Dolichol-phosphate mannose synthase</fullName>
    </alternativeName>
    <alternativeName>
        <fullName evidence="19">Dolichyl-phosphate beta-D-mannosyltransferase</fullName>
    </alternativeName>
    <alternativeName>
        <fullName evidence="21">Mannose-P-dolichol synthase</fullName>
    </alternativeName>
</protein>
<evidence type="ECO:0000256" key="8">
    <source>
        <dbReference type="ARBA" id="ARBA00012704"/>
    </source>
</evidence>
<comment type="cofactor">
    <cofactor evidence="2">
        <name>Mn(2+)</name>
        <dbReference type="ChEBI" id="CHEBI:29035"/>
    </cofactor>
</comment>
<organism evidence="25 26">
    <name type="scientific">Silvanigrella paludirubra</name>
    <dbReference type="NCBI Taxonomy" id="2499159"/>
    <lineage>
        <taxon>Bacteria</taxon>
        <taxon>Pseudomonadati</taxon>
        <taxon>Bdellovibrionota</taxon>
        <taxon>Oligoflexia</taxon>
        <taxon>Silvanigrellales</taxon>
        <taxon>Silvanigrellaceae</taxon>
        <taxon>Silvanigrella</taxon>
    </lineage>
</organism>
<evidence type="ECO:0000256" key="7">
    <source>
        <dbReference type="ARBA" id="ARBA00006739"/>
    </source>
</evidence>
<feature type="transmembrane region" description="Helical" evidence="22">
    <location>
        <begin position="331"/>
        <end position="349"/>
    </location>
</feature>
<dbReference type="SUPFAM" id="SSF53448">
    <property type="entry name" value="Nucleotide-diphospho-sugar transferases"/>
    <property type="match status" value="1"/>
</dbReference>
<dbReference type="Pfam" id="PF00535">
    <property type="entry name" value="Glycos_transf_2"/>
    <property type="match status" value="1"/>
</dbReference>
<evidence type="ECO:0000256" key="9">
    <source>
        <dbReference type="ARBA" id="ARBA00022676"/>
    </source>
</evidence>
<keyword evidence="9" id="KW-0328">Glycosyltransferase</keyword>
<evidence type="ECO:0000256" key="1">
    <source>
        <dbReference type="ARBA" id="ARBA00001913"/>
    </source>
</evidence>
<dbReference type="FunFam" id="3.90.550.10:FF:000119">
    <property type="entry name" value="Dolichol-phosphate mannosyltransferase subunit 1"/>
    <property type="match status" value="1"/>
</dbReference>